<protein>
    <submittedName>
        <fullName evidence="2">Uncharacterized protein</fullName>
    </submittedName>
</protein>
<evidence type="ECO:0000313" key="2">
    <source>
        <dbReference type="EMBL" id="KAG2613236.1"/>
    </source>
</evidence>
<sequence length="111" mass="11982">MARGKNRHALDEVAFFVRERQLQHPCPANFFLIAHSPPPPGLPLPFPCYHVFSVPILEARQWRSSSPTAIFRRNLLAGSDGDTTSAGCTPKDCGGELTPTLGSSSTSYVAG</sequence>
<proteinExistence type="predicted"/>
<name>A0A8T0TWS6_PANVG</name>
<gene>
    <name evidence="2" type="ORF">PVAP13_4KG345488</name>
</gene>
<comment type="caution">
    <text evidence="2">The sequence shown here is derived from an EMBL/GenBank/DDBJ whole genome shotgun (WGS) entry which is preliminary data.</text>
</comment>
<keyword evidence="3" id="KW-1185">Reference proteome</keyword>
<evidence type="ECO:0000256" key="1">
    <source>
        <dbReference type="SAM" id="MobiDB-lite"/>
    </source>
</evidence>
<feature type="compositionally biased region" description="Polar residues" evidence="1">
    <location>
        <begin position="100"/>
        <end position="111"/>
    </location>
</feature>
<dbReference type="Proteomes" id="UP000823388">
    <property type="component" value="Chromosome 4K"/>
</dbReference>
<feature type="region of interest" description="Disordered" evidence="1">
    <location>
        <begin position="78"/>
        <end position="111"/>
    </location>
</feature>
<accession>A0A8T0TWS6</accession>
<reference evidence="2" key="1">
    <citation type="submission" date="2020-05" db="EMBL/GenBank/DDBJ databases">
        <title>WGS assembly of Panicum virgatum.</title>
        <authorList>
            <person name="Lovell J.T."/>
            <person name="Jenkins J."/>
            <person name="Shu S."/>
            <person name="Juenger T.E."/>
            <person name="Schmutz J."/>
        </authorList>
    </citation>
    <scope>NUCLEOTIDE SEQUENCE</scope>
    <source>
        <strain evidence="2">AP13</strain>
    </source>
</reference>
<dbReference type="AlphaFoldDB" id="A0A8T0TWS6"/>
<dbReference type="EMBL" id="CM029043">
    <property type="protein sequence ID" value="KAG2613236.1"/>
    <property type="molecule type" value="Genomic_DNA"/>
</dbReference>
<organism evidence="2 3">
    <name type="scientific">Panicum virgatum</name>
    <name type="common">Blackwell switchgrass</name>
    <dbReference type="NCBI Taxonomy" id="38727"/>
    <lineage>
        <taxon>Eukaryota</taxon>
        <taxon>Viridiplantae</taxon>
        <taxon>Streptophyta</taxon>
        <taxon>Embryophyta</taxon>
        <taxon>Tracheophyta</taxon>
        <taxon>Spermatophyta</taxon>
        <taxon>Magnoliopsida</taxon>
        <taxon>Liliopsida</taxon>
        <taxon>Poales</taxon>
        <taxon>Poaceae</taxon>
        <taxon>PACMAD clade</taxon>
        <taxon>Panicoideae</taxon>
        <taxon>Panicodae</taxon>
        <taxon>Paniceae</taxon>
        <taxon>Panicinae</taxon>
        <taxon>Panicum</taxon>
        <taxon>Panicum sect. Hiantes</taxon>
    </lineage>
</organism>
<evidence type="ECO:0000313" key="3">
    <source>
        <dbReference type="Proteomes" id="UP000823388"/>
    </source>
</evidence>